<reference evidence="1" key="1">
    <citation type="submission" date="2020-11" db="EMBL/GenBank/DDBJ databases">
        <title>Novosphingobium aureum sp. nov., a marine bacterium isolated from sediment of a salt flat.</title>
        <authorList>
            <person name="Yoo Y."/>
            <person name="Kim J.-J."/>
        </authorList>
    </citation>
    <scope>NUCLEOTIDE SEQUENCE</scope>
    <source>
        <strain evidence="1">YJ-S2-02</strain>
    </source>
</reference>
<protein>
    <submittedName>
        <fullName evidence="1">Uncharacterized protein</fullName>
    </submittedName>
</protein>
<organism evidence="1 2">
    <name type="scientific">Novosphingobium aureum</name>
    <dbReference type="NCBI Taxonomy" id="2792964"/>
    <lineage>
        <taxon>Bacteria</taxon>
        <taxon>Pseudomonadati</taxon>
        <taxon>Pseudomonadota</taxon>
        <taxon>Alphaproteobacteria</taxon>
        <taxon>Sphingomonadales</taxon>
        <taxon>Sphingomonadaceae</taxon>
        <taxon>Novosphingobium</taxon>
    </lineage>
</organism>
<dbReference type="RefSeq" id="WP_197163923.1">
    <property type="nucleotide sequence ID" value="NZ_JADZGI010000001.1"/>
</dbReference>
<name>A0A931MLQ0_9SPHN</name>
<dbReference type="Proteomes" id="UP000617634">
    <property type="component" value="Unassembled WGS sequence"/>
</dbReference>
<accession>A0A931MLQ0</accession>
<evidence type="ECO:0000313" key="1">
    <source>
        <dbReference type="EMBL" id="MBH0113620.1"/>
    </source>
</evidence>
<keyword evidence="2" id="KW-1185">Reference proteome</keyword>
<gene>
    <name evidence="1" type="ORF">I5E68_11725</name>
</gene>
<dbReference type="AlphaFoldDB" id="A0A931MLQ0"/>
<proteinExistence type="predicted"/>
<evidence type="ECO:0000313" key="2">
    <source>
        <dbReference type="Proteomes" id="UP000617634"/>
    </source>
</evidence>
<dbReference type="EMBL" id="JADZGI010000001">
    <property type="protein sequence ID" value="MBH0113620.1"/>
    <property type="molecule type" value="Genomic_DNA"/>
</dbReference>
<sequence length="212" mass="23770">MLSRFLDKFRRKAKRQTALEVLEAGRGVAPADRDLSHVVPIILPLELLTSSWPGPIVQIGDLPFCAAWATCGEMNTFFYVTEHEAQFWEDAGIDWRATAFANLARISENRPASGEKLDEDGVPFLKVMLHEDAVGPSRLLLPHLFDEILGADYEVAIPEQTCAIAYRKNLSPDQEADVSGVINGCHEHGTEPMSAERFNAHRFWEFAKEQSF</sequence>
<comment type="caution">
    <text evidence="1">The sequence shown here is derived from an EMBL/GenBank/DDBJ whole genome shotgun (WGS) entry which is preliminary data.</text>
</comment>